<proteinExistence type="predicted"/>
<evidence type="ECO:0000313" key="2">
    <source>
        <dbReference type="Proteomes" id="UP000664277"/>
    </source>
</evidence>
<protein>
    <submittedName>
        <fullName evidence="1">Uncharacterized protein</fullName>
    </submittedName>
</protein>
<dbReference type="EMBL" id="JAFLCK010000034">
    <property type="protein sequence ID" value="MBN8662263.1"/>
    <property type="molecule type" value="Genomic_DNA"/>
</dbReference>
<accession>A0A8J7TPQ0</accession>
<evidence type="ECO:0000313" key="1">
    <source>
        <dbReference type="EMBL" id="MBN8662263.1"/>
    </source>
</evidence>
<sequence>MPTDLRQLLEDSSIVGAATLVRAEKLARLSGLSLGKSLISLDSISLNELEAALEARHMIDDGLISHDCACRAMQTVRRRGWNLTDSLMAIDAEAFTARRSRLGELFLDAGIVDDRQLEICLNSATFVGYPLGKTLTIFDTVDEALITKSLDWQKQLRLGQLDRKETLNRIRELHQSKTRIDRSGAKLEQLLEAAELSAATEPSTRKDGDVRSIDSLTRLHSLDRKTIIASVKLISLVQEGLISMKEAAKLLKYIDKYTDGSAQESPDNSLLDFLRQTGLLDAKRCRQLFDELEETELKDPARLTEALLSRYREDTELIKSATVLYQLLQTKKLNREEALLTFGFLKFGLARS</sequence>
<dbReference type="AlphaFoldDB" id="A0A8J7TPQ0"/>
<comment type="caution">
    <text evidence="1">The sequence shown here is derived from an EMBL/GenBank/DDBJ whole genome shotgun (WGS) entry which is preliminary data.</text>
</comment>
<reference evidence="1" key="1">
    <citation type="submission" date="2021-02" db="EMBL/GenBank/DDBJ databases">
        <title>Genome-Resolved Metagenomics of a Microbial Community Performing Photosynthetic Biological Nutrient Removal.</title>
        <authorList>
            <person name="Mcdaniel E.A."/>
        </authorList>
    </citation>
    <scope>NUCLEOTIDE SEQUENCE</scope>
    <source>
        <strain evidence="1">UWPOB_OBS1</strain>
    </source>
</reference>
<name>A0A8J7TPQ0_9BACT</name>
<dbReference type="InterPro" id="IPR037257">
    <property type="entry name" value="T2SS_E_N_sf"/>
</dbReference>
<gene>
    <name evidence="1" type="ORF">J0M35_17975</name>
</gene>
<dbReference type="Proteomes" id="UP000664277">
    <property type="component" value="Unassembled WGS sequence"/>
</dbReference>
<dbReference type="SUPFAM" id="SSF160246">
    <property type="entry name" value="EspE N-terminal domain-like"/>
    <property type="match status" value="1"/>
</dbReference>
<organism evidence="1 2">
    <name type="scientific">Candidatus Obscuribacter phosphatis</name>
    <dbReference type="NCBI Taxonomy" id="1906157"/>
    <lineage>
        <taxon>Bacteria</taxon>
        <taxon>Bacillati</taxon>
        <taxon>Candidatus Melainabacteria</taxon>
        <taxon>Candidatus Obscuribacterales</taxon>
        <taxon>Candidatus Obscuribacteraceae</taxon>
        <taxon>Candidatus Obscuribacter</taxon>
    </lineage>
</organism>